<proteinExistence type="predicted"/>
<keyword evidence="3" id="KW-1185">Reference proteome</keyword>
<comment type="caution">
    <text evidence="2">The sequence shown here is derived from an EMBL/GenBank/DDBJ whole genome shotgun (WGS) entry which is preliminary data.</text>
</comment>
<sequence>MADSREGGAPSAYLSGPELLTHGQGAELLSHGAGVREASAINAGKGHRAESWGVQGHSALPGVVSPGAHFPPPTPFPDPTVARHRAPPQRPPAPSVAPPLHGRGGCRHKQDTAVHRARGRCGWGGPLG</sequence>
<feature type="compositionally biased region" description="Pro residues" evidence="1">
    <location>
        <begin position="88"/>
        <end position="97"/>
    </location>
</feature>
<reference evidence="2 3" key="1">
    <citation type="journal article" date="2018" name="Nat. Ecol. Evol.">
        <title>Shark genomes provide insights into elasmobranch evolution and the origin of vertebrates.</title>
        <authorList>
            <person name="Hara Y"/>
            <person name="Yamaguchi K"/>
            <person name="Onimaru K"/>
            <person name="Kadota M"/>
            <person name="Koyanagi M"/>
            <person name="Keeley SD"/>
            <person name="Tatsumi K"/>
            <person name="Tanaka K"/>
            <person name="Motone F"/>
            <person name="Kageyama Y"/>
            <person name="Nozu R"/>
            <person name="Adachi N"/>
            <person name="Nishimura O"/>
            <person name="Nakagawa R"/>
            <person name="Tanegashima C"/>
            <person name="Kiyatake I"/>
            <person name="Matsumoto R"/>
            <person name="Murakumo K"/>
            <person name="Nishida K"/>
            <person name="Terakita A"/>
            <person name="Kuratani S"/>
            <person name="Sato K"/>
            <person name="Hyodo S Kuraku.S."/>
        </authorList>
    </citation>
    <scope>NUCLEOTIDE SEQUENCE [LARGE SCALE GENOMIC DNA]</scope>
</reference>
<feature type="region of interest" description="Disordered" evidence="1">
    <location>
        <begin position="57"/>
        <end position="109"/>
    </location>
</feature>
<gene>
    <name evidence="2" type="ORF">chiPu_0022818</name>
</gene>
<feature type="compositionally biased region" description="Pro residues" evidence="1">
    <location>
        <begin position="69"/>
        <end position="78"/>
    </location>
</feature>
<evidence type="ECO:0000313" key="3">
    <source>
        <dbReference type="Proteomes" id="UP000287033"/>
    </source>
</evidence>
<evidence type="ECO:0000313" key="2">
    <source>
        <dbReference type="EMBL" id="GCC39056.1"/>
    </source>
</evidence>
<dbReference type="AlphaFoldDB" id="A0A401T8Q5"/>
<protein>
    <submittedName>
        <fullName evidence="2">Uncharacterized protein</fullName>
    </submittedName>
</protein>
<accession>A0A401T8Q5</accession>
<evidence type="ECO:0000256" key="1">
    <source>
        <dbReference type="SAM" id="MobiDB-lite"/>
    </source>
</evidence>
<dbReference type="EMBL" id="BEZZ01011640">
    <property type="protein sequence ID" value="GCC39056.1"/>
    <property type="molecule type" value="Genomic_DNA"/>
</dbReference>
<organism evidence="2 3">
    <name type="scientific">Chiloscyllium punctatum</name>
    <name type="common">Brownbanded bambooshark</name>
    <name type="synonym">Hemiscyllium punctatum</name>
    <dbReference type="NCBI Taxonomy" id="137246"/>
    <lineage>
        <taxon>Eukaryota</taxon>
        <taxon>Metazoa</taxon>
        <taxon>Chordata</taxon>
        <taxon>Craniata</taxon>
        <taxon>Vertebrata</taxon>
        <taxon>Chondrichthyes</taxon>
        <taxon>Elasmobranchii</taxon>
        <taxon>Galeomorphii</taxon>
        <taxon>Galeoidea</taxon>
        <taxon>Orectolobiformes</taxon>
        <taxon>Hemiscylliidae</taxon>
        <taxon>Chiloscyllium</taxon>
    </lineage>
</organism>
<name>A0A401T8Q5_CHIPU</name>
<dbReference type="Proteomes" id="UP000287033">
    <property type="component" value="Unassembled WGS sequence"/>
</dbReference>